<evidence type="ECO:0000313" key="2">
    <source>
        <dbReference type="EMBL" id="AQS55948.1"/>
    </source>
</evidence>
<dbReference type="STRING" id="1471761.B0W44_09355"/>
<dbReference type="AlphaFoldDB" id="A0A1U9K7D6"/>
<evidence type="ECO:0000256" key="1">
    <source>
        <dbReference type="SAM" id="Phobius"/>
    </source>
</evidence>
<reference evidence="2 3" key="1">
    <citation type="journal article" date="2015" name="Int. J. Syst. Evol. Microbiol.">
        <title>Novibacillus thermophilus gen. nov., sp. nov., a Gram-staining-negative and moderately thermophilic member of the family Thermoactinomycetaceae.</title>
        <authorList>
            <person name="Yang G."/>
            <person name="Chen J."/>
            <person name="Zhou S."/>
        </authorList>
    </citation>
    <scope>NUCLEOTIDE SEQUENCE [LARGE SCALE GENOMIC DNA]</scope>
    <source>
        <strain evidence="2 3">SG-1</strain>
    </source>
</reference>
<dbReference type="OrthoDB" id="1796359at2"/>
<feature type="transmembrane region" description="Helical" evidence="1">
    <location>
        <begin position="12"/>
        <end position="33"/>
    </location>
</feature>
<feature type="transmembrane region" description="Helical" evidence="1">
    <location>
        <begin position="110"/>
        <end position="132"/>
    </location>
</feature>
<name>A0A1U9K7D6_9BACL</name>
<protein>
    <recommendedName>
        <fullName evidence="4">Diacylglyceryl transferase</fullName>
    </recommendedName>
</protein>
<dbReference type="Proteomes" id="UP000188603">
    <property type="component" value="Chromosome"/>
</dbReference>
<keyword evidence="1" id="KW-0812">Transmembrane</keyword>
<accession>A0A1U9K7D6</accession>
<sequence length="242" mass="27684">MCDPVMINVGPLFLPLHVVAIALFVFISVWLAERLSPESRFVRKTVIEWLPTAWLMALVVYKFSPALFNPGQVWRNPAILLYLSGTDVSFLLAILLTACWLAWKTFHSPLLWATADVMAVSGLLSVIAYNVLFKDLGNTTTLWQIWGNGHDVYHPLHVYRIILLLPLVIWIFRKWRRLENGRVFSLTSLWIGTVYIVTSFADFHTGSFKFLLTKEQWAGVILALAGFTAKVYQDQRRSESKL</sequence>
<feature type="transmembrane region" description="Helical" evidence="1">
    <location>
        <begin position="79"/>
        <end position="103"/>
    </location>
</feature>
<organism evidence="2 3">
    <name type="scientific">Novibacillus thermophilus</name>
    <dbReference type="NCBI Taxonomy" id="1471761"/>
    <lineage>
        <taxon>Bacteria</taxon>
        <taxon>Bacillati</taxon>
        <taxon>Bacillota</taxon>
        <taxon>Bacilli</taxon>
        <taxon>Bacillales</taxon>
        <taxon>Thermoactinomycetaceae</taxon>
        <taxon>Novibacillus</taxon>
    </lineage>
</organism>
<evidence type="ECO:0000313" key="3">
    <source>
        <dbReference type="Proteomes" id="UP000188603"/>
    </source>
</evidence>
<evidence type="ECO:0008006" key="4">
    <source>
        <dbReference type="Google" id="ProtNLM"/>
    </source>
</evidence>
<dbReference type="RefSeq" id="WP_077719809.1">
    <property type="nucleotide sequence ID" value="NZ_CP019699.1"/>
</dbReference>
<keyword evidence="1" id="KW-0472">Membrane</keyword>
<proteinExistence type="predicted"/>
<dbReference type="EMBL" id="CP019699">
    <property type="protein sequence ID" value="AQS55948.1"/>
    <property type="molecule type" value="Genomic_DNA"/>
</dbReference>
<keyword evidence="3" id="KW-1185">Reference proteome</keyword>
<feature type="transmembrane region" description="Helical" evidence="1">
    <location>
        <begin position="45"/>
        <end position="64"/>
    </location>
</feature>
<feature type="transmembrane region" description="Helical" evidence="1">
    <location>
        <begin position="152"/>
        <end position="172"/>
    </location>
</feature>
<gene>
    <name evidence="2" type="ORF">B0W44_09355</name>
</gene>
<dbReference type="KEGG" id="ntr:B0W44_09355"/>
<keyword evidence="1" id="KW-1133">Transmembrane helix</keyword>
<feature type="transmembrane region" description="Helical" evidence="1">
    <location>
        <begin position="216"/>
        <end position="232"/>
    </location>
</feature>
<feature type="transmembrane region" description="Helical" evidence="1">
    <location>
        <begin position="184"/>
        <end position="204"/>
    </location>
</feature>